<dbReference type="EMBL" id="SRSD01000011">
    <property type="protein sequence ID" value="KAA0888268.1"/>
    <property type="molecule type" value="Genomic_DNA"/>
</dbReference>
<dbReference type="Gene3D" id="2.60.40.1730">
    <property type="entry name" value="tricorn interacting facor f3 domain"/>
    <property type="match status" value="1"/>
</dbReference>
<dbReference type="Pfam" id="PF01433">
    <property type="entry name" value="Peptidase_M1"/>
    <property type="match status" value="1"/>
</dbReference>
<dbReference type="Proteomes" id="UP000324298">
    <property type="component" value="Unassembled WGS sequence"/>
</dbReference>
<dbReference type="FunFam" id="1.10.390.10:FF:000002">
    <property type="entry name" value="Aminopeptidase N"/>
    <property type="match status" value="1"/>
</dbReference>
<keyword evidence="9 18" id="KW-0378">Hydrolase</keyword>
<sequence>MTETAHTTIHRHDYRPPDYTVESIDLRFELGKETTLVRSRLALRAAYDRSGGERPLILDGHRFVLRSLCLDGAPLAPEAFQVSEETLVVPSVPATFTLEVETELRPQDNTFLEGLYRSNGMFCTQCEAQGFRSITYYPDRPDVLSIFTVTVIADRERYPVLLSNGNPMDRGELPDGRHFITWHDPFRKPSYLFALVAGRLACIEDSFTTCSGRGVSLRLYLQEANRNKGEHALRSLKKAMRWDEETFGREYDLDCYMIVAVDDFNMGAMENKGLNIFNSCYVLATPETATDTDYQAIEEVIGHEYFHNWSGNRVTCRDWFQLSLKEGLTIFRDQEFSADMESRGVKRIADVRYLRTAQFAEDGGPLAHPVRPESYMEINNFYTATVYNKGGELIRMLRTLLGAGRFRKGMDLYFERHDGHAVTIEDFVQAMADASNMDLGQFRLWYSQAGTPLVEASSSFEAADGVFTLTVRQSCPPTPGQPDKQPFHIPLVVGLLDRAGRELPVTLFGEPAPGPTTRILEVNRAEQTFHFSGLDSEPVPALLRGFSAPVKLDYPYRPDDLVLLMAHETDPFCRWEAGQQLAAQVILALVADQQAGRELKPDQAFVAAYRAALTSGEPDRAFLAEALTLPSEKYLAELMPVIDPGAIHIARRFTIRALATQLRNDFLAVRETCRSTRPYGVDDGRSGERRLANLCLAYLMSLEEQAITELCIQQYRTSDNMTDTMGALGPLASCDCPERSQVLEDFYRHWQGDRLVVDKWFSLRALSDLPGTLDDARALIDHPDFELANPNRFRALVGAFSQNQPHFHAPDGAGYRFLVDQLLRLIPLNPQVSARLLAPLTTWRRFEPGRQALMQQELRRIQALPKLPRDVYEVVEKSL</sequence>
<dbReference type="SUPFAM" id="SSF63737">
    <property type="entry name" value="Leukotriene A4 hydrolase N-terminal domain"/>
    <property type="match status" value="1"/>
</dbReference>
<dbReference type="InterPro" id="IPR037144">
    <property type="entry name" value="Peptidase_M1_pepN_C_sf"/>
</dbReference>
<dbReference type="FunFam" id="2.60.40.1840:FF:000001">
    <property type="entry name" value="Aminopeptidase N"/>
    <property type="match status" value="1"/>
</dbReference>
<evidence type="ECO:0000259" key="14">
    <source>
        <dbReference type="Pfam" id="PF01433"/>
    </source>
</evidence>
<dbReference type="InterPro" id="IPR035414">
    <property type="entry name" value="Peptidase_M1_pepN_Ig-like"/>
</dbReference>
<dbReference type="Pfam" id="PF11940">
    <property type="entry name" value="DUF3458"/>
    <property type="match status" value="1"/>
</dbReference>
<dbReference type="CDD" id="cd09600">
    <property type="entry name" value="M1_APN"/>
    <property type="match status" value="1"/>
</dbReference>
<dbReference type="SUPFAM" id="SSF55486">
    <property type="entry name" value="Metalloproteases ('zincins'), catalytic domain"/>
    <property type="match status" value="1"/>
</dbReference>
<dbReference type="InterPro" id="IPR045357">
    <property type="entry name" value="Aminopeptidase_N-like_N"/>
</dbReference>
<keyword evidence="6 18" id="KW-0031">Aminopeptidase</keyword>
<dbReference type="InterPro" id="IPR001930">
    <property type="entry name" value="Peptidase_M1"/>
</dbReference>
<keyword evidence="19" id="KW-1185">Reference proteome</keyword>
<evidence type="ECO:0000256" key="10">
    <source>
        <dbReference type="ARBA" id="ARBA00022833"/>
    </source>
</evidence>
<keyword evidence="11" id="KW-0482">Metalloprotease</keyword>
<dbReference type="OrthoDB" id="9816201at2"/>
<evidence type="ECO:0000256" key="4">
    <source>
        <dbReference type="ARBA" id="ARBA00012564"/>
    </source>
</evidence>
<evidence type="ECO:0000313" key="18">
    <source>
        <dbReference type="EMBL" id="KAA0888268.1"/>
    </source>
</evidence>
<dbReference type="InterPro" id="IPR014782">
    <property type="entry name" value="Peptidase_M1_dom"/>
</dbReference>
<evidence type="ECO:0000256" key="2">
    <source>
        <dbReference type="ARBA" id="ARBA00001947"/>
    </source>
</evidence>
<comment type="catalytic activity">
    <reaction evidence="1">
        <text>Release of an N-terminal amino acid, Xaa-|-Yaa- from a peptide, amide or arylamide. Xaa is preferably Ala, but may be most amino acids including Pro (slow action). When a terminal hydrophobic residue is followed by a prolyl residue, the two may be released as an intact Xaa-Pro dipeptide.</text>
        <dbReference type="EC" id="3.4.11.2"/>
    </reaction>
</comment>
<dbReference type="RefSeq" id="WP_149309347.1">
    <property type="nucleotide sequence ID" value="NZ_SRSD01000011.1"/>
</dbReference>
<dbReference type="FunFam" id="2.60.40.1730:FF:000005">
    <property type="entry name" value="Aminopeptidase N"/>
    <property type="match status" value="1"/>
</dbReference>
<dbReference type="Gene3D" id="2.60.40.1840">
    <property type="match status" value="1"/>
</dbReference>
<evidence type="ECO:0000256" key="8">
    <source>
        <dbReference type="ARBA" id="ARBA00022723"/>
    </source>
</evidence>
<comment type="caution">
    <text evidence="18">The sequence shown here is derived from an EMBL/GenBank/DDBJ whole genome shotgun (WGS) entry which is preliminary data.</text>
</comment>
<feature type="domain" description="Peptidase M1 alanyl aminopeptidase C-terminal" evidence="16">
    <location>
        <begin position="559"/>
        <end position="879"/>
    </location>
</feature>
<feature type="domain" description="Aminopeptidase N-like N-terminal" evidence="17">
    <location>
        <begin position="91"/>
        <end position="192"/>
    </location>
</feature>
<dbReference type="Pfam" id="PF17900">
    <property type="entry name" value="Peptidase_M1_N"/>
    <property type="match status" value="1"/>
</dbReference>
<evidence type="ECO:0000256" key="9">
    <source>
        <dbReference type="ARBA" id="ARBA00022801"/>
    </source>
</evidence>
<dbReference type="NCBIfam" id="TIGR02414">
    <property type="entry name" value="pepN_proteo"/>
    <property type="match status" value="1"/>
</dbReference>
<dbReference type="Gene3D" id="1.10.390.10">
    <property type="entry name" value="Neutral Protease Domain 2"/>
    <property type="match status" value="1"/>
</dbReference>
<evidence type="ECO:0000259" key="15">
    <source>
        <dbReference type="Pfam" id="PF11940"/>
    </source>
</evidence>
<keyword evidence="7" id="KW-0645">Protease</keyword>
<dbReference type="InterPro" id="IPR038438">
    <property type="entry name" value="PepN_Ig-like_sf"/>
</dbReference>
<dbReference type="InterPro" id="IPR012779">
    <property type="entry name" value="Peptidase_M1_pepN"/>
</dbReference>
<dbReference type="GO" id="GO:0016285">
    <property type="term" value="F:alanyl aminopeptidase activity"/>
    <property type="evidence" value="ECO:0007669"/>
    <property type="project" value="UniProtKB-EC"/>
</dbReference>
<dbReference type="GO" id="GO:0006508">
    <property type="term" value="P:proteolysis"/>
    <property type="evidence" value="ECO:0007669"/>
    <property type="project" value="UniProtKB-KW"/>
</dbReference>
<keyword evidence="10" id="KW-0862">Zinc</keyword>
<feature type="domain" description="Peptidase M1 alanyl aminopeptidase Ig-like fold" evidence="15">
    <location>
        <begin position="450"/>
        <end position="554"/>
    </location>
</feature>
<evidence type="ECO:0000256" key="7">
    <source>
        <dbReference type="ARBA" id="ARBA00022670"/>
    </source>
</evidence>
<dbReference type="FunFam" id="3.30.2010.30:FF:000002">
    <property type="entry name" value="Putative aminopeptidase N"/>
    <property type="match status" value="1"/>
</dbReference>
<comment type="function">
    <text evidence="13">Aminopeptidase N is involved in the degradation of intracellular peptides generated by protein breakdown during normal growth as well as in response to nutrient starvation.</text>
</comment>
<evidence type="ECO:0000256" key="12">
    <source>
        <dbReference type="ARBA" id="ARBA00029840"/>
    </source>
</evidence>
<dbReference type="PANTHER" id="PTHR46322">
    <property type="entry name" value="PUROMYCIN-SENSITIVE AMINOPEPTIDASE"/>
    <property type="match status" value="1"/>
</dbReference>
<protein>
    <recommendedName>
        <fullName evidence="5">Aminopeptidase N</fullName>
        <ecNumber evidence="4">3.4.11.2</ecNumber>
    </recommendedName>
    <alternativeName>
        <fullName evidence="12">Alpha-aminoacylpeptide hydrolase</fullName>
    </alternativeName>
</protein>
<dbReference type="Pfam" id="PF17432">
    <property type="entry name" value="DUF3458_C"/>
    <property type="match status" value="1"/>
</dbReference>
<dbReference type="InterPro" id="IPR042097">
    <property type="entry name" value="Aminopeptidase_N-like_N_sf"/>
</dbReference>
<reference evidence="18 19" key="1">
    <citation type="submission" date="2019-04" db="EMBL/GenBank/DDBJ databases">
        <title>Geobacter ruber sp. nov., ferric-reducing bacteria isolated from paddy soil.</title>
        <authorList>
            <person name="Xu Z."/>
            <person name="Masuda Y."/>
            <person name="Itoh H."/>
            <person name="Senoo K."/>
        </authorList>
    </citation>
    <scope>NUCLEOTIDE SEQUENCE [LARGE SCALE GENOMIC DNA]</scope>
    <source>
        <strain evidence="18 19">Red88</strain>
    </source>
</reference>
<dbReference type="EC" id="3.4.11.2" evidence="4"/>
<gene>
    <name evidence="18" type="primary">pepN</name>
    <name evidence="18" type="ORF">ET418_16135</name>
</gene>
<evidence type="ECO:0000256" key="6">
    <source>
        <dbReference type="ARBA" id="ARBA00022438"/>
    </source>
</evidence>
<dbReference type="PANTHER" id="PTHR46322:SF1">
    <property type="entry name" value="PUROMYCIN-SENSITIVE AMINOPEPTIDASE"/>
    <property type="match status" value="1"/>
</dbReference>
<proteinExistence type="inferred from homology"/>
<evidence type="ECO:0000313" key="19">
    <source>
        <dbReference type="Proteomes" id="UP000324298"/>
    </source>
</evidence>
<name>A0A5A9X757_9BACT</name>
<evidence type="ECO:0000256" key="13">
    <source>
        <dbReference type="ARBA" id="ARBA00059739"/>
    </source>
</evidence>
<dbReference type="GO" id="GO:0008237">
    <property type="term" value="F:metallopeptidase activity"/>
    <property type="evidence" value="ECO:0007669"/>
    <property type="project" value="UniProtKB-KW"/>
</dbReference>
<evidence type="ECO:0000256" key="11">
    <source>
        <dbReference type="ARBA" id="ARBA00023049"/>
    </source>
</evidence>
<dbReference type="AlphaFoldDB" id="A0A5A9X757"/>
<keyword evidence="8" id="KW-0479">Metal-binding</keyword>
<comment type="similarity">
    <text evidence="3">Belongs to the peptidase M1 family.</text>
</comment>
<accession>A0A5A9X757</accession>
<dbReference type="InterPro" id="IPR027268">
    <property type="entry name" value="Peptidase_M4/M1_CTD_sf"/>
</dbReference>
<evidence type="ECO:0000259" key="16">
    <source>
        <dbReference type="Pfam" id="PF17432"/>
    </source>
</evidence>
<evidence type="ECO:0000259" key="17">
    <source>
        <dbReference type="Pfam" id="PF17900"/>
    </source>
</evidence>
<dbReference type="InterPro" id="IPR024601">
    <property type="entry name" value="Peptidase_M1_pepN_C"/>
</dbReference>
<dbReference type="GO" id="GO:0008270">
    <property type="term" value="F:zinc ion binding"/>
    <property type="evidence" value="ECO:0007669"/>
    <property type="project" value="InterPro"/>
</dbReference>
<dbReference type="PRINTS" id="PR00756">
    <property type="entry name" value="ALADIPTASE"/>
</dbReference>
<organism evidence="18 19">
    <name type="scientific">Oryzomonas rubra</name>
    <dbReference type="NCBI Taxonomy" id="2509454"/>
    <lineage>
        <taxon>Bacteria</taxon>
        <taxon>Pseudomonadati</taxon>
        <taxon>Thermodesulfobacteriota</taxon>
        <taxon>Desulfuromonadia</taxon>
        <taxon>Geobacterales</taxon>
        <taxon>Geobacteraceae</taxon>
        <taxon>Oryzomonas</taxon>
    </lineage>
</organism>
<dbReference type="Gene3D" id="3.30.2010.30">
    <property type="match status" value="1"/>
</dbReference>
<dbReference type="Gene3D" id="1.25.50.10">
    <property type="entry name" value="Peptidase M1, alanyl aminopeptidase, C-terminal domain"/>
    <property type="match status" value="1"/>
</dbReference>
<evidence type="ECO:0000256" key="3">
    <source>
        <dbReference type="ARBA" id="ARBA00010136"/>
    </source>
</evidence>
<comment type="cofactor">
    <cofactor evidence="2">
        <name>Zn(2+)</name>
        <dbReference type="ChEBI" id="CHEBI:29105"/>
    </cofactor>
</comment>
<feature type="domain" description="Peptidase M1 membrane alanine aminopeptidase" evidence="14">
    <location>
        <begin position="232"/>
        <end position="442"/>
    </location>
</feature>
<evidence type="ECO:0000256" key="5">
    <source>
        <dbReference type="ARBA" id="ARBA00015611"/>
    </source>
</evidence>
<evidence type="ECO:0000256" key="1">
    <source>
        <dbReference type="ARBA" id="ARBA00000098"/>
    </source>
</evidence>